<evidence type="ECO:0000313" key="1">
    <source>
        <dbReference type="EMBL" id="CAD7575196.1"/>
    </source>
</evidence>
<protein>
    <submittedName>
        <fullName evidence="1">(California timema) hypothetical protein</fullName>
    </submittedName>
</protein>
<reference evidence="1" key="1">
    <citation type="submission" date="2020-11" db="EMBL/GenBank/DDBJ databases">
        <authorList>
            <person name="Tran Van P."/>
        </authorList>
    </citation>
    <scope>NUCLEOTIDE SEQUENCE</scope>
</reference>
<dbReference type="InterPro" id="IPR038801">
    <property type="entry name" value="TAF1C"/>
</dbReference>
<organism evidence="1">
    <name type="scientific">Timema californicum</name>
    <name type="common">California timema</name>
    <name type="synonym">Walking stick</name>
    <dbReference type="NCBI Taxonomy" id="61474"/>
    <lineage>
        <taxon>Eukaryota</taxon>
        <taxon>Metazoa</taxon>
        <taxon>Ecdysozoa</taxon>
        <taxon>Arthropoda</taxon>
        <taxon>Hexapoda</taxon>
        <taxon>Insecta</taxon>
        <taxon>Pterygota</taxon>
        <taxon>Neoptera</taxon>
        <taxon>Polyneoptera</taxon>
        <taxon>Phasmatodea</taxon>
        <taxon>Timematodea</taxon>
        <taxon>Timematoidea</taxon>
        <taxon>Timematidae</taxon>
        <taxon>Timema</taxon>
    </lineage>
</organism>
<dbReference type="PANTHER" id="PTHR15319">
    <property type="entry name" value="TATA BOX-BINDING PROTEIN ASSOCIATED FACTOR RNA POLYMERASE I SUBUNIT C"/>
    <property type="match status" value="1"/>
</dbReference>
<dbReference type="GO" id="GO:0001164">
    <property type="term" value="F:RNA polymerase I core promoter sequence-specific DNA binding"/>
    <property type="evidence" value="ECO:0007669"/>
    <property type="project" value="TreeGrafter"/>
</dbReference>
<gene>
    <name evidence="1" type="ORF">TCMB3V08_LOCUS7794</name>
</gene>
<sequence>MTRIEKNCQRLPLGFLTKYPHCVVGGQTVQSSSGLKRAVFPATFPFTATDISIFLATDKLPQAIVFGFDKVADLVERKMKWRQEADKRVLAIKKSRNDLNTIKDFLNKLVLEQNGKVMPVDLLSLMKHVSKDPDKFFDGSCNWYYSGQLTHFKLADLTMIATARGRKMDRLEIIPIQEKEKWSLDLPAMASVTPYRGESIHQVVSSKEYVGIRTKHSCTLFKLNLDFGRLEGERCYETTSKQNLVSLDLDPYSSGECCTLDVDGKLTFQGSTGHSDSLVLKPHCEVERMNNWGLVRFGTEPQSLFVSNSYCVRLFDLRMDLSSNSAWCCKKNSNILEMCGTISALVQSMISPHTIYLGTTHQTFLIDVRVDRPSATIERWTHMMSSPPLYSSVVPDDGGELLVLANQQPAEVEAIYNNKSGTSIPRMLPSLRDCTRKSIAAGRNLDQSTQQRLKMSVTGLTCLKNKNRSGSTVFFQTSAGDIFTQQLKDPSDTALSMEEFDFDSVPVRRPHCEETRVSDLVDMKHVLDSLKIVDNTPLPVKGDETVTGLWQRTRKDMSEYLDILSPDILAVWYVKEDEDWRVPSKRTRRRARRRVRSVDTSPGWGRKVEEWLKKTDIYLDILSPDILAVWYVKEDEDWRVPSKRTRRRARRRVRSVDTSPGWGRKVEEWLKKTDM</sequence>
<dbReference type="GO" id="GO:0001650">
    <property type="term" value="C:fibrillar center"/>
    <property type="evidence" value="ECO:0007669"/>
    <property type="project" value="TreeGrafter"/>
</dbReference>
<name>A0A7R9J9W2_TIMCA</name>
<dbReference type="AlphaFoldDB" id="A0A7R9J9W2"/>
<dbReference type="PANTHER" id="PTHR15319:SF1">
    <property type="entry name" value="TATA BOX-BINDING PROTEIN-ASSOCIATED FACTOR RNA POLYMERASE I SUBUNIT C"/>
    <property type="match status" value="1"/>
</dbReference>
<proteinExistence type="predicted"/>
<accession>A0A7R9J9W2</accession>
<dbReference type="EMBL" id="OE183000">
    <property type="protein sequence ID" value="CAD7575196.1"/>
    <property type="molecule type" value="Genomic_DNA"/>
</dbReference>